<dbReference type="GO" id="GO:0016740">
    <property type="term" value="F:transferase activity"/>
    <property type="evidence" value="ECO:0007669"/>
    <property type="project" value="UniProtKB-KW"/>
</dbReference>
<dbReference type="SUPFAM" id="SSF53448">
    <property type="entry name" value="Nucleotide-diphospho-sugar transferases"/>
    <property type="match status" value="1"/>
</dbReference>
<reference evidence="2 3" key="1">
    <citation type="submission" date="2020-07" db="EMBL/GenBank/DDBJ databases">
        <title>Alkalicella. sp. LB2 genome.</title>
        <authorList>
            <person name="Postec A."/>
            <person name="Quemeneur M."/>
        </authorList>
    </citation>
    <scope>NUCLEOTIDE SEQUENCE [LARGE SCALE GENOMIC DNA]</scope>
    <source>
        <strain evidence="2 3">LB2</strain>
    </source>
</reference>
<dbReference type="Pfam" id="PF00535">
    <property type="entry name" value="Glycos_transf_2"/>
    <property type="match status" value="1"/>
</dbReference>
<dbReference type="InterPro" id="IPR029044">
    <property type="entry name" value="Nucleotide-diphossugar_trans"/>
</dbReference>
<dbReference type="EMBL" id="CP058559">
    <property type="protein sequence ID" value="QNO14891.1"/>
    <property type="molecule type" value="Genomic_DNA"/>
</dbReference>
<keyword evidence="3" id="KW-1185">Reference proteome</keyword>
<evidence type="ECO:0000313" key="3">
    <source>
        <dbReference type="Proteomes" id="UP000516160"/>
    </source>
</evidence>
<dbReference type="KEGG" id="acae:HYG86_08950"/>
<dbReference type="Proteomes" id="UP000516160">
    <property type="component" value="Chromosome"/>
</dbReference>
<sequence>MLTAVIPARNEAERIERVLNHLLFIGIKNIVIVVNGCHDDTHQIVKNKYPQVKILHFSEPLGIDIPKAIGCSWALQNGASDVLFFDGDMVGEITKELSMLVSTHFENGYDLTLTDCYPAPIERDNIPQRILYPRLHLNQLLSIDNLIGFSSPSHGPHILTRKILQSFDLKDLAVPPVILSHARKNGYQVGIGVSIPEVRLGSKVKNQEHNMQIYDTLWGDCAEAISVYLNLPRNRFFYGHYYDGYNSKRRFDLLDSYLKNTTPYG</sequence>
<keyword evidence="2" id="KW-0808">Transferase</keyword>
<dbReference type="InterPro" id="IPR001173">
    <property type="entry name" value="Glyco_trans_2-like"/>
</dbReference>
<dbReference type="RefSeq" id="WP_213168973.1">
    <property type="nucleotide sequence ID" value="NZ_CP058559.1"/>
</dbReference>
<proteinExistence type="predicted"/>
<dbReference type="Gene3D" id="3.90.550.10">
    <property type="entry name" value="Spore Coat Polysaccharide Biosynthesis Protein SpsA, Chain A"/>
    <property type="match status" value="1"/>
</dbReference>
<dbReference type="AlphaFoldDB" id="A0A7G9W879"/>
<gene>
    <name evidence="2" type="ORF">HYG86_08950</name>
</gene>
<feature type="domain" description="Glycosyltransferase 2-like" evidence="1">
    <location>
        <begin position="4"/>
        <end position="140"/>
    </location>
</feature>
<accession>A0A7G9W879</accession>
<name>A0A7G9W879_ALKCA</name>
<protein>
    <submittedName>
        <fullName evidence="2">Glycosyltransferase</fullName>
    </submittedName>
</protein>
<organism evidence="2 3">
    <name type="scientific">Alkalicella caledoniensis</name>
    <dbReference type="NCBI Taxonomy" id="2731377"/>
    <lineage>
        <taxon>Bacteria</taxon>
        <taxon>Bacillati</taxon>
        <taxon>Bacillota</taxon>
        <taxon>Clostridia</taxon>
        <taxon>Eubacteriales</taxon>
        <taxon>Proteinivoracaceae</taxon>
        <taxon>Alkalicella</taxon>
    </lineage>
</organism>
<evidence type="ECO:0000259" key="1">
    <source>
        <dbReference type="Pfam" id="PF00535"/>
    </source>
</evidence>
<evidence type="ECO:0000313" key="2">
    <source>
        <dbReference type="EMBL" id="QNO14891.1"/>
    </source>
</evidence>